<feature type="non-terminal residue" evidence="2">
    <location>
        <position position="1"/>
    </location>
</feature>
<proteinExistence type="predicted"/>
<comment type="caution">
    <text evidence="2">The sequence shown here is derived from an EMBL/GenBank/DDBJ whole genome shotgun (WGS) entry which is preliminary data.</text>
</comment>
<dbReference type="AlphaFoldDB" id="A0ABD0N4J7"/>
<organism evidence="2 3">
    <name type="scientific">Cirrhinus mrigala</name>
    <name type="common">Mrigala</name>
    <dbReference type="NCBI Taxonomy" id="683832"/>
    <lineage>
        <taxon>Eukaryota</taxon>
        <taxon>Metazoa</taxon>
        <taxon>Chordata</taxon>
        <taxon>Craniata</taxon>
        <taxon>Vertebrata</taxon>
        <taxon>Euteleostomi</taxon>
        <taxon>Actinopterygii</taxon>
        <taxon>Neopterygii</taxon>
        <taxon>Teleostei</taxon>
        <taxon>Ostariophysi</taxon>
        <taxon>Cypriniformes</taxon>
        <taxon>Cyprinidae</taxon>
        <taxon>Labeoninae</taxon>
        <taxon>Labeonini</taxon>
        <taxon>Cirrhinus</taxon>
    </lineage>
</organism>
<name>A0ABD0N4J7_CIRMR</name>
<feature type="region of interest" description="Disordered" evidence="1">
    <location>
        <begin position="1"/>
        <end position="57"/>
    </location>
</feature>
<dbReference type="Proteomes" id="UP001529510">
    <property type="component" value="Unassembled WGS sequence"/>
</dbReference>
<feature type="non-terminal residue" evidence="2">
    <location>
        <position position="57"/>
    </location>
</feature>
<feature type="compositionally biased region" description="Basic and acidic residues" evidence="1">
    <location>
        <begin position="1"/>
        <end position="12"/>
    </location>
</feature>
<keyword evidence="3" id="KW-1185">Reference proteome</keyword>
<dbReference type="EMBL" id="JAMKFB020000025">
    <property type="protein sequence ID" value="KAL0155766.1"/>
    <property type="molecule type" value="Genomic_DNA"/>
</dbReference>
<sequence length="57" mass="6554">PQGSHPRGEERLPAGGRAADQPSARAHSEVLRRLRRWRPAHHGLRIHETRRPQQVPQ</sequence>
<accession>A0ABD0N4J7</accession>
<reference evidence="2 3" key="1">
    <citation type="submission" date="2024-05" db="EMBL/GenBank/DDBJ databases">
        <title>Genome sequencing and assembly of Indian major carp, Cirrhinus mrigala (Hamilton, 1822).</title>
        <authorList>
            <person name="Mohindra V."/>
            <person name="Chowdhury L.M."/>
            <person name="Lal K."/>
            <person name="Jena J.K."/>
        </authorList>
    </citation>
    <scope>NUCLEOTIDE SEQUENCE [LARGE SCALE GENOMIC DNA]</scope>
    <source>
        <strain evidence="2">CM1030</strain>
        <tissue evidence="2">Blood</tissue>
    </source>
</reference>
<evidence type="ECO:0000256" key="1">
    <source>
        <dbReference type="SAM" id="MobiDB-lite"/>
    </source>
</evidence>
<feature type="compositionally biased region" description="Basic residues" evidence="1">
    <location>
        <begin position="33"/>
        <end position="44"/>
    </location>
</feature>
<evidence type="ECO:0000313" key="2">
    <source>
        <dbReference type="EMBL" id="KAL0155766.1"/>
    </source>
</evidence>
<evidence type="ECO:0000313" key="3">
    <source>
        <dbReference type="Proteomes" id="UP001529510"/>
    </source>
</evidence>
<protein>
    <submittedName>
        <fullName evidence="2">Uncharacterized protein</fullName>
    </submittedName>
</protein>
<gene>
    <name evidence="2" type="ORF">M9458_050029</name>
</gene>